<accession>A0A1R0H893</accession>
<organism evidence="1 2">
    <name type="scientific">Smittium mucronatum</name>
    <dbReference type="NCBI Taxonomy" id="133383"/>
    <lineage>
        <taxon>Eukaryota</taxon>
        <taxon>Fungi</taxon>
        <taxon>Fungi incertae sedis</taxon>
        <taxon>Zoopagomycota</taxon>
        <taxon>Kickxellomycotina</taxon>
        <taxon>Harpellomycetes</taxon>
        <taxon>Harpellales</taxon>
        <taxon>Legeriomycetaceae</taxon>
        <taxon>Smittium</taxon>
    </lineage>
</organism>
<protein>
    <submittedName>
        <fullName evidence="1">Uncharacterized protein</fullName>
    </submittedName>
</protein>
<proteinExistence type="predicted"/>
<dbReference type="EMBL" id="LSSL01000120">
    <property type="protein sequence ID" value="OLY85400.1"/>
    <property type="molecule type" value="Genomic_DNA"/>
</dbReference>
<evidence type="ECO:0000313" key="1">
    <source>
        <dbReference type="EMBL" id="OLY85400.1"/>
    </source>
</evidence>
<name>A0A1R0H893_9FUNG</name>
<comment type="caution">
    <text evidence="1">The sequence shown here is derived from an EMBL/GenBank/DDBJ whole genome shotgun (WGS) entry which is preliminary data.</text>
</comment>
<reference evidence="1 2" key="1">
    <citation type="journal article" date="2016" name="Mol. Biol. Evol.">
        <title>Genome-Wide Survey of Gut Fungi (Harpellales) Reveals the First Horizontally Transferred Ubiquitin Gene from a Mosquito Host.</title>
        <authorList>
            <person name="Wang Y."/>
            <person name="White M.M."/>
            <person name="Kvist S."/>
            <person name="Moncalvo J.M."/>
        </authorList>
    </citation>
    <scope>NUCLEOTIDE SEQUENCE [LARGE SCALE GENOMIC DNA]</scope>
    <source>
        <strain evidence="1 2">ALG-7-W6</strain>
    </source>
</reference>
<dbReference type="Proteomes" id="UP000187455">
    <property type="component" value="Unassembled WGS sequence"/>
</dbReference>
<keyword evidence="2" id="KW-1185">Reference proteome</keyword>
<dbReference type="AlphaFoldDB" id="A0A1R0H893"/>
<gene>
    <name evidence="1" type="ORF">AYI68_g414</name>
</gene>
<sequence length="140" mass="16407">MVSLLNKDFELDSSGVSNVEDSPKYALFTQIDNDFHILEDNSQISSPVLNLTQIASQNIFDSNNHTNEQVFYNKVSQNPDHQTNDFQRKNILEILNSINSETQEDPKRIFEKQKSTTENDDIDWKSRCLFIIFRFHYTKK</sequence>
<evidence type="ECO:0000313" key="2">
    <source>
        <dbReference type="Proteomes" id="UP000187455"/>
    </source>
</evidence>